<evidence type="ECO:0000313" key="1">
    <source>
        <dbReference type="EMBL" id="ARP99440.1"/>
    </source>
</evidence>
<reference evidence="1 2" key="1">
    <citation type="submission" date="2017-05" db="EMBL/GenBank/DDBJ databases">
        <title>Full genome sequence of Pseudorhodoplanes sinuspersici.</title>
        <authorList>
            <person name="Dastgheib S.M.M."/>
            <person name="Shavandi M."/>
            <person name="Tirandaz H."/>
        </authorList>
    </citation>
    <scope>NUCLEOTIDE SEQUENCE [LARGE SCALE GENOMIC DNA]</scope>
    <source>
        <strain evidence="1 2">RIPI110</strain>
    </source>
</reference>
<sequence>MFIDVVDLRNFYAQPLGVVARRFVSRGIRTHWADVRQERVAGIGYTIPYLGIFREEAERCLAFMPASQGVVKWPSNRPGLATLVDETRLPLTDSAVDRVLLVHALEMADDPVTLLREVWRVLSPNGRLLAVVPNRRGLWARTDTTPFGHGRPYSRSQITRILRETMFTPKGWGEALYVPPVQRTWFLRSAVAWERVGASILAPFPGVNIVEASKQAYRAIPVKREKRKIVPSLEPVLAPSPGGAVRM</sequence>
<dbReference type="SUPFAM" id="SSF53335">
    <property type="entry name" value="S-adenosyl-L-methionine-dependent methyltransferases"/>
    <property type="match status" value="1"/>
</dbReference>
<dbReference type="GO" id="GO:0008757">
    <property type="term" value="F:S-adenosylmethionine-dependent methyltransferase activity"/>
    <property type="evidence" value="ECO:0007669"/>
    <property type="project" value="InterPro"/>
</dbReference>
<dbReference type="STRING" id="1235591.CAK95_10350"/>
<dbReference type="RefSeq" id="WP_086087850.1">
    <property type="nucleotide sequence ID" value="NZ_CP021112.1"/>
</dbReference>
<protein>
    <submittedName>
        <fullName evidence="1">Methyltransferase type 11</fullName>
    </submittedName>
</protein>
<dbReference type="Pfam" id="PF08241">
    <property type="entry name" value="Methyltransf_11"/>
    <property type="match status" value="1"/>
</dbReference>
<dbReference type="OrthoDB" id="9800231at2"/>
<dbReference type="InterPro" id="IPR029063">
    <property type="entry name" value="SAM-dependent_MTases_sf"/>
</dbReference>
<name>A0A1W6ZQR1_9HYPH</name>
<dbReference type="GO" id="GO:0032259">
    <property type="term" value="P:methylation"/>
    <property type="evidence" value="ECO:0007669"/>
    <property type="project" value="UniProtKB-KW"/>
</dbReference>
<dbReference type="Proteomes" id="UP000194137">
    <property type="component" value="Chromosome"/>
</dbReference>
<dbReference type="AlphaFoldDB" id="A0A1W6ZQR1"/>
<dbReference type="InterPro" id="IPR013216">
    <property type="entry name" value="Methyltransf_11"/>
</dbReference>
<dbReference type="EMBL" id="CP021112">
    <property type="protein sequence ID" value="ARP99440.1"/>
    <property type="molecule type" value="Genomic_DNA"/>
</dbReference>
<proteinExistence type="predicted"/>
<keyword evidence="1" id="KW-0808">Transferase</keyword>
<keyword evidence="2" id="KW-1185">Reference proteome</keyword>
<accession>A0A1W6ZQR1</accession>
<dbReference type="KEGG" id="psin:CAK95_10350"/>
<evidence type="ECO:0000313" key="2">
    <source>
        <dbReference type="Proteomes" id="UP000194137"/>
    </source>
</evidence>
<gene>
    <name evidence="1" type="ORF">CAK95_10350</name>
</gene>
<dbReference type="Gene3D" id="3.40.50.150">
    <property type="entry name" value="Vaccinia Virus protein VP39"/>
    <property type="match status" value="1"/>
</dbReference>
<keyword evidence="1" id="KW-0489">Methyltransferase</keyword>
<organism evidence="1 2">
    <name type="scientific">Pseudorhodoplanes sinuspersici</name>
    <dbReference type="NCBI Taxonomy" id="1235591"/>
    <lineage>
        <taxon>Bacteria</taxon>
        <taxon>Pseudomonadati</taxon>
        <taxon>Pseudomonadota</taxon>
        <taxon>Alphaproteobacteria</taxon>
        <taxon>Hyphomicrobiales</taxon>
        <taxon>Pseudorhodoplanes</taxon>
    </lineage>
</organism>